<evidence type="ECO:0000259" key="2">
    <source>
        <dbReference type="Pfam" id="PF23247"/>
    </source>
</evidence>
<evidence type="ECO:0000313" key="3">
    <source>
        <dbReference type="EMBL" id="KAJ7942953.1"/>
    </source>
</evidence>
<evidence type="ECO:0000313" key="4">
    <source>
        <dbReference type="Proteomes" id="UP001163823"/>
    </source>
</evidence>
<comment type="caution">
    <text evidence="3">The sequence shown here is derived from an EMBL/GenBank/DDBJ whole genome shotgun (WGS) entry which is preliminary data.</text>
</comment>
<feature type="domain" description="Disease resistance protein At4g27190-like leucine-rich repeats" evidence="2">
    <location>
        <begin position="217"/>
        <end position="350"/>
    </location>
</feature>
<dbReference type="EMBL" id="JARAOO010000014">
    <property type="protein sequence ID" value="KAJ7942953.1"/>
    <property type="molecule type" value="Genomic_DNA"/>
</dbReference>
<protein>
    <submittedName>
        <fullName evidence="3">Disease resistance protein</fullName>
    </submittedName>
</protein>
<dbReference type="PANTHER" id="PTHR33463">
    <property type="entry name" value="NB-ARC DOMAIN-CONTAINING PROTEIN-RELATED"/>
    <property type="match status" value="1"/>
</dbReference>
<dbReference type="Proteomes" id="UP001163823">
    <property type="component" value="Chromosome 14"/>
</dbReference>
<keyword evidence="1" id="KW-0611">Plant defense</keyword>
<feature type="domain" description="Disease resistance protein At4g27190-like leucine-rich repeats" evidence="2">
    <location>
        <begin position="2"/>
        <end position="115"/>
    </location>
</feature>
<feature type="domain" description="Disease resistance protein At4g27190-like leucine-rich repeats" evidence="2">
    <location>
        <begin position="351"/>
        <end position="468"/>
    </location>
</feature>
<evidence type="ECO:0000256" key="1">
    <source>
        <dbReference type="ARBA" id="ARBA00022821"/>
    </source>
</evidence>
<dbReference type="Gene3D" id="3.80.10.10">
    <property type="entry name" value="Ribonuclease Inhibitor"/>
    <property type="match status" value="2"/>
</dbReference>
<accession>A0AAD7KN85</accession>
<reference evidence="3" key="1">
    <citation type="journal article" date="2023" name="Science">
        <title>Elucidation of the pathway for biosynthesis of saponin adjuvants from the soapbark tree.</title>
        <authorList>
            <person name="Reed J."/>
            <person name="Orme A."/>
            <person name="El-Demerdash A."/>
            <person name="Owen C."/>
            <person name="Martin L.B.B."/>
            <person name="Misra R.C."/>
            <person name="Kikuchi S."/>
            <person name="Rejzek M."/>
            <person name="Martin A.C."/>
            <person name="Harkess A."/>
            <person name="Leebens-Mack J."/>
            <person name="Louveau T."/>
            <person name="Stephenson M.J."/>
            <person name="Osbourn A."/>
        </authorList>
    </citation>
    <scope>NUCLEOTIDE SEQUENCE</scope>
    <source>
        <strain evidence="3">S10</strain>
    </source>
</reference>
<dbReference type="Pfam" id="PF23247">
    <property type="entry name" value="LRR_RPS2"/>
    <property type="match status" value="3"/>
</dbReference>
<name>A0AAD7KN85_QUISA</name>
<keyword evidence="4" id="KW-1185">Reference proteome</keyword>
<dbReference type="PANTHER" id="PTHR33463:SF145">
    <property type="entry name" value="NB-ARC DOMAIN-CONTAINING PROTEIN"/>
    <property type="match status" value="1"/>
</dbReference>
<dbReference type="InterPro" id="IPR050905">
    <property type="entry name" value="Plant_NBS-LRR"/>
</dbReference>
<dbReference type="InterPro" id="IPR057135">
    <property type="entry name" value="At4g27190-like_LRR"/>
</dbReference>
<dbReference type="SUPFAM" id="SSF52047">
    <property type="entry name" value="RNI-like"/>
    <property type="match status" value="1"/>
</dbReference>
<dbReference type="KEGG" id="qsa:O6P43_032562"/>
<dbReference type="InterPro" id="IPR032675">
    <property type="entry name" value="LRR_dom_sf"/>
</dbReference>
<gene>
    <name evidence="3" type="ORF">O6P43_032562</name>
</gene>
<dbReference type="AlphaFoldDB" id="A0AAD7KN85"/>
<sequence>MSKVISLKLLRLLNNLEELKVGSCDLVEAVFDLEGTDDIEEYHGQDSAAIHLKKLTVCHLSRLTDVWKKDSIGFFSFMNLQEIHVMNCGSLKYLFPASVAKGLEELDELEIDSCAQMEEIVSKEEGTPGNTITINFVFTKVTSVFLKYLPELKYFYPGPHTVEWPKLKKIYTIFCGKLEIFTADSINLHETDPEDDQQVAIIQQPMFSIEKVLPNIEALSLDGKDAMRIWNDQYVVDDLFSNLTFLRLQSFDDEQAASNFPYCFIQKIPNLKGLVVKYSSFQEIFPCQRHEAGETHTMTVVQLRRLDLWALPKLEEICKDGFQLHPILEILETLRVWECSALLDLVPSTVSFNYLKKLDVWKCNGMLHLLTSTTAKSLVQLTEMKIRECEIIQEIVFDKEDQGEVEIVLDRLENLELECLPSLINFCGSMNLGFSFPSLEKVIVRQCPKMQVFSCGVSTTPKLQRVKVEKNGYEWYWEGNLNATIEKMSNHMVGDGN</sequence>
<organism evidence="3 4">
    <name type="scientific">Quillaja saponaria</name>
    <name type="common">Soap bark tree</name>
    <dbReference type="NCBI Taxonomy" id="32244"/>
    <lineage>
        <taxon>Eukaryota</taxon>
        <taxon>Viridiplantae</taxon>
        <taxon>Streptophyta</taxon>
        <taxon>Embryophyta</taxon>
        <taxon>Tracheophyta</taxon>
        <taxon>Spermatophyta</taxon>
        <taxon>Magnoliopsida</taxon>
        <taxon>eudicotyledons</taxon>
        <taxon>Gunneridae</taxon>
        <taxon>Pentapetalae</taxon>
        <taxon>rosids</taxon>
        <taxon>fabids</taxon>
        <taxon>Fabales</taxon>
        <taxon>Quillajaceae</taxon>
        <taxon>Quillaja</taxon>
    </lineage>
</organism>
<proteinExistence type="predicted"/>